<evidence type="ECO:0000313" key="2">
    <source>
        <dbReference type="Proteomes" id="UP000239485"/>
    </source>
</evidence>
<name>A0A2S6ISP9_9ACTN</name>
<dbReference type="EMBL" id="PTJD01000004">
    <property type="protein sequence ID" value="PPK97258.1"/>
    <property type="molecule type" value="Genomic_DNA"/>
</dbReference>
<dbReference type="AlphaFoldDB" id="A0A2S6ISP9"/>
<evidence type="ECO:0000313" key="1">
    <source>
        <dbReference type="EMBL" id="PPK97258.1"/>
    </source>
</evidence>
<comment type="caution">
    <text evidence="1">The sequence shown here is derived from an EMBL/GenBank/DDBJ whole genome shotgun (WGS) entry which is preliminary data.</text>
</comment>
<accession>A0A2S6ISP9</accession>
<keyword evidence="2" id="KW-1185">Reference proteome</keyword>
<dbReference type="Proteomes" id="UP000239485">
    <property type="component" value="Unassembled WGS sequence"/>
</dbReference>
<reference evidence="1 2" key="1">
    <citation type="submission" date="2018-02" db="EMBL/GenBank/DDBJ databases">
        <title>Genomic Encyclopedia of Archaeal and Bacterial Type Strains, Phase II (KMG-II): from individual species to whole genera.</title>
        <authorList>
            <person name="Goeker M."/>
        </authorList>
    </citation>
    <scope>NUCLEOTIDE SEQUENCE [LARGE SCALE GENOMIC DNA]</scope>
    <source>
        <strain evidence="1 2">DSM 22857</strain>
    </source>
</reference>
<proteinExistence type="predicted"/>
<gene>
    <name evidence="1" type="ORF">CLV92_10476</name>
</gene>
<protein>
    <submittedName>
        <fullName evidence="1">Uncharacterized protein</fullName>
    </submittedName>
</protein>
<sequence>MDGDLFGTRADGTGVVAGFDDRQRLVQLRGSCRNGTEEITAV</sequence>
<organism evidence="1 2">
    <name type="scientific">Kineococcus xinjiangensis</name>
    <dbReference type="NCBI Taxonomy" id="512762"/>
    <lineage>
        <taxon>Bacteria</taxon>
        <taxon>Bacillati</taxon>
        <taxon>Actinomycetota</taxon>
        <taxon>Actinomycetes</taxon>
        <taxon>Kineosporiales</taxon>
        <taxon>Kineosporiaceae</taxon>
        <taxon>Kineococcus</taxon>
    </lineage>
</organism>